<dbReference type="InterPro" id="IPR010359">
    <property type="entry name" value="IrrE_HExxH"/>
</dbReference>
<dbReference type="RefSeq" id="WP_180949805.1">
    <property type="nucleotide sequence ID" value="NZ_BCMI01000031.1"/>
</dbReference>
<accession>A0A1Z5IZA5</accession>
<protein>
    <recommendedName>
        <fullName evidence="1">IrrE N-terminal-like domain-containing protein</fullName>
    </recommendedName>
</protein>
<organism evidence="2 3">
    <name type="scientific">Secundilactobacillus pentosiphilus</name>
    <dbReference type="NCBI Taxonomy" id="1714682"/>
    <lineage>
        <taxon>Bacteria</taxon>
        <taxon>Bacillati</taxon>
        <taxon>Bacillota</taxon>
        <taxon>Bacilli</taxon>
        <taxon>Lactobacillales</taxon>
        <taxon>Lactobacillaceae</taxon>
        <taxon>Secundilactobacillus</taxon>
    </lineage>
</organism>
<proteinExistence type="predicted"/>
<evidence type="ECO:0000313" key="2">
    <source>
        <dbReference type="EMBL" id="GAX06989.1"/>
    </source>
</evidence>
<dbReference type="Gene3D" id="1.10.10.2910">
    <property type="match status" value="1"/>
</dbReference>
<dbReference type="Pfam" id="PF06114">
    <property type="entry name" value="Peptidase_M78"/>
    <property type="match status" value="1"/>
</dbReference>
<dbReference type="AlphaFoldDB" id="A0A1Z5IZA5"/>
<gene>
    <name evidence="2" type="ORF">IWT25_02337</name>
</gene>
<dbReference type="Proteomes" id="UP000198414">
    <property type="component" value="Unassembled WGS sequence"/>
</dbReference>
<sequence length="241" mass="27399">MAYGYKNLNYCDLQEAYDEALINYSDLANDIAYYFDTKTCNLRTNDYVHYCELAYHVEFVPFTFTGKPKRIFAGSLMIGNHGFYEIGFNSSVNEGRQNFTKLHEINHLVNDVQTGKPGQSFSDVFARGDYSPEEQYCEAVANFGAAMMQIPEEALVAMILKTKNLKNEFSKEFSSSYGANYNRLLDYLMYQQKLNFSDAQVLANDYEGNPLTSGLSKVISSNVVNNPEYINIINSVILYAE</sequence>
<evidence type="ECO:0000313" key="3">
    <source>
        <dbReference type="Proteomes" id="UP000198414"/>
    </source>
</evidence>
<dbReference type="EMBL" id="BCMI01000031">
    <property type="protein sequence ID" value="GAX06989.1"/>
    <property type="molecule type" value="Genomic_DNA"/>
</dbReference>
<evidence type="ECO:0000259" key="1">
    <source>
        <dbReference type="Pfam" id="PF06114"/>
    </source>
</evidence>
<name>A0A1Z5IZA5_9LACO</name>
<feature type="domain" description="IrrE N-terminal-like" evidence="1">
    <location>
        <begin position="80"/>
        <end position="184"/>
    </location>
</feature>
<comment type="caution">
    <text evidence="2">The sequence shown here is derived from an EMBL/GenBank/DDBJ whole genome shotgun (WGS) entry which is preliminary data.</text>
</comment>
<reference evidence="2 3" key="1">
    <citation type="submission" date="2015-11" db="EMBL/GenBank/DDBJ databases">
        <title>Draft genome sequences of new species of the genus Lactobacillus isolated from orchardgrass silage.</title>
        <authorList>
            <person name="Tohno M."/>
            <person name="Tanizawa Y."/>
            <person name="Arita M."/>
        </authorList>
    </citation>
    <scope>NUCLEOTIDE SEQUENCE [LARGE SCALE GENOMIC DNA]</scope>
    <source>
        <strain evidence="2 3">IWT25</strain>
    </source>
</reference>